<keyword evidence="1" id="KW-0547">Nucleotide-binding</keyword>
<protein>
    <submittedName>
        <fullName evidence="3">Uncharacterized protein</fullName>
    </submittedName>
</protein>
<evidence type="ECO:0000256" key="2">
    <source>
        <dbReference type="ARBA" id="ARBA00022840"/>
    </source>
</evidence>
<sequence>MFEEICKILDLRRVISGYDPESICDQCRCSRSSRDEADNEFDREDEECSTSAEEVCGSVGAVKSSLLYAILGEIPKISGTVDVFGSIAYVSQNAWIQSGTVRDNILYGKPMDTKKYENAINACALDKD</sequence>
<organism evidence="3 4">
    <name type="scientific">Rhamnella rubrinervis</name>
    <dbReference type="NCBI Taxonomy" id="2594499"/>
    <lineage>
        <taxon>Eukaryota</taxon>
        <taxon>Viridiplantae</taxon>
        <taxon>Streptophyta</taxon>
        <taxon>Embryophyta</taxon>
        <taxon>Tracheophyta</taxon>
        <taxon>Spermatophyta</taxon>
        <taxon>Magnoliopsida</taxon>
        <taxon>eudicotyledons</taxon>
        <taxon>Gunneridae</taxon>
        <taxon>Pentapetalae</taxon>
        <taxon>rosids</taxon>
        <taxon>fabids</taxon>
        <taxon>Rosales</taxon>
        <taxon>Rhamnaceae</taxon>
        <taxon>rhamnoid group</taxon>
        <taxon>Rhamneae</taxon>
        <taxon>Rhamnella</taxon>
    </lineage>
</organism>
<dbReference type="Gene3D" id="3.40.50.300">
    <property type="entry name" value="P-loop containing nucleotide triphosphate hydrolases"/>
    <property type="match status" value="1"/>
</dbReference>
<dbReference type="EMBL" id="VOIH02000001">
    <property type="protein sequence ID" value="KAF3456253.1"/>
    <property type="molecule type" value="Genomic_DNA"/>
</dbReference>
<accession>A0A8K0HRI2</accession>
<dbReference type="OrthoDB" id="6500128at2759"/>
<evidence type="ECO:0000313" key="3">
    <source>
        <dbReference type="EMBL" id="KAF3456253.1"/>
    </source>
</evidence>
<dbReference type="AlphaFoldDB" id="A0A8K0HRI2"/>
<evidence type="ECO:0000256" key="1">
    <source>
        <dbReference type="ARBA" id="ARBA00022741"/>
    </source>
</evidence>
<comment type="caution">
    <text evidence="3">The sequence shown here is derived from an EMBL/GenBank/DDBJ whole genome shotgun (WGS) entry which is preliminary data.</text>
</comment>
<proteinExistence type="predicted"/>
<dbReference type="PANTHER" id="PTHR24223:SF108">
    <property type="entry name" value="ABC TRANSPORTER C FAMILY MEMBER 8"/>
    <property type="match status" value="1"/>
</dbReference>
<dbReference type="InterPro" id="IPR050173">
    <property type="entry name" value="ABC_transporter_C-like"/>
</dbReference>
<reference evidence="3" key="1">
    <citation type="submission" date="2020-03" db="EMBL/GenBank/DDBJ databases">
        <title>A high-quality chromosome-level genome assembly of a woody plant with both climbing and erect habits, Rhamnella rubrinervis.</title>
        <authorList>
            <person name="Lu Z."/>
            <person name="Yang Y."/>
            <person name="Zhu X."/>
            <person name="Sun Y."/>
        </authorList>
    </citation>
    <scope>NUCLEOTIDE SEQUENCE</scope>
    <source>
        <strain evidence="3">BYM</strain>
        <tissue evidence="3">Leaf</tissue>
    </source>
</reference>
<dbReference type="GO" id="GO:0042626">
    <property type="term" value="F:ATPase-coupled transmembrane transporter activity"/>
    <property type="evidence" value="ECO:0007669"/>
    <property type="project" value="TreeGrafter"/>
</dbReference>
<keyword evidence="2" id="KW-0067">ATP-binding</keyword>
<dbReference type="GO" id="GO:0005524">
    <property type="term" value="F:ATP binding"/>
    <property type="evidence" value="ECO:0007669"/>
    <property type="project" value="UniProtKB-KW"/>
</dbReference>
<dbReference type="SUPFAM" id="SSF52540">
    <property type="entry name" value="P-loop containing nucleoside triphosphate hydrolases"/>
    <property type="match status" value="1"/>
</dbReference>
<keyword evidence="4" id="KW-1185">Reference proteome</keyword>
<evidence type="ECO:0000313" key="4">
    <source>
        <dbReference type="Proteomes" id="UP000796880"/>
    </source>
</evidence>
<name>A0A8K0HRI2_9ROSA</name>
<dbReference type="GO" id="GO:0016020">
    <property type="term" value="C:membrane"/>
    <property type="evidence" value="ECO:0007669"/>
    <property type="project" value="TreeGrafter"/>
</dbReference>
<gene>
    <name evidence="3" type="ORF">FNV43_RR00903</name>
</gene>
<dbReference type="InterPro" id="IPR027417">
    <property type="entry name" value="P-loop_NTPase"/>
</dbReference>
<dbReference type="Proteomes" id="UP000796880">
    <property type="component" value="Unassembled WGS sequence"/>
</dbReference>
<dbReference type="PANTHER" id="PTHR24223">
    <property type="entry name" value="ATP-BINDING CASSETTE SUB-FAMILY C"/>
    <property type="match status" value="1"/>
</dbReference>